<dbReference type="InterPro" id="IPR001362">
    <property type="entry name" value="Glyco_hydro_32"/>
</dbReference>
<evidence type="ECO:0000256" key="5">
    <source>
        <dbReference type="SAM" id="SignalP"/>
    </source>
</evidence>
<dbReference type="EMBL" id="FUXK01000031">
    <property type="protein sequence ID" value="SKA13899.1"/>
    <property type="molecule type" value="Genomic_DNA"/>
</dbReference>
<dbReference type="SUPFAM" id="SSF49899">
    <property type="entry name" value="Concanavalin A-like lectins/glucanases"/>
    <property type="match status" value="1"/>
</dbReference>
<dbReference type="InterPro" id="IPR018053">
    <property type="entry name" value="Glyco_hydro_32_AS"/>
</dbReference>
<keyword evidence="5" id="KW-0732">Signal</keyword>
<dbReference type="Gene3D" id="2.60.120.560">
    <property type="entry name" value="Exo-inulinase, domain 1"/>
    <property type="match status" value="1"/>
</dbReference>
<name>A0A1T4RDB8_9BACT</name>
<evidence type="ECO:0000313" key="10">
    <source>
        <dbReference type="Proteomes" id="UP000190065"/>
    </source>
</evidence>
<evidence type="ECO:0000259" key="8">
    <source>
        <dbReference type="Pfam" id="PF16352"/>
    </source>
</evidence>
<evidence type="ECO:0000256" key="4">
    <source>
        <dbReference type="RuleBase" id="RU362110"/>
    </source>
</evidence>
<reference evidence="9 10" key="1">
    <citation type="submission" date="2017-02" db="EMBL/GenBank/DDBJ databases">
        <authorList>
            <person name="Peterson S.W."/>
        </authorList>
    </citation>
    <scope>NUCLEOTIDE SEQUENCE [LARGE SCALE GENOMIC DNA]</scope>
    <source>
        <strain evidence="9 10">ATCC 43324</strain>
    </source>
</reference>
<dbReference type="InterPro" id="IPR023296">
    <property type="entry name" value="Glyco_hydro_beta-prop_sf"/>
</dbReference>
<accession>A0A1T4RDB8</accession>
<dbReference type="InterPro" id="IPR032313">
    <property type="entry name" value="DUF4980"/>
</dbReference>
<keyword evidence="3 4" id="KW-0326">Glycosidase</keyword>
<dbReference type="SUPFAM" id="SSF75005">
    <property type="entry name" value="Arabinanase/levansucrase/invertase"/>
    <property type="match status" value="1"/>
</dbReference>
<dbReference type="Pfam" id="PF08244">
    <property type="entry name" value="Glyco_hydro_32C"/>
    <property type="match status" value="1"/>
</dbReference>
<dbReference type="PROSITE" id="PS00609">
    <property type="entry name" value="GLYCOSYL_HYDROL_F32"/>
    <property type="match status" value="1"/>
</dbReference>
<dbReference type="Proteomes" id="UP000190065">
    <property type="component" value="Unassembled WGS sequence"/>
</dbReference>
<dbReference type="SMART" id="SM00640">
    <property type="entry name" value="Glyco_32"/>
    <property type="match status" value="1"/>
</dbReference>
<dbReference type="STRING" id="28136.SAMN02745202_02211"/>
<dbReference type="GO" id="GO:0005987">
    <property type="term" value="P:sucrose catabolic process"/>
    <property type="evidence" value="ECO:0007669"/>
    <property type="project" value="TreeGrafter"/>
</dbReference>
<dbReference type="RefSeq" id="WP_025071195.1">
    <property type="nucleotide sequence ID" value="NZ_FUXK01000031.1"/>
</dbReference>
<dbReference type="InterPro" id="IPR013320">
    <property type="entry name" value="ConA-like_dom_sf"/>
</dbReference>
<evidence type="ECO:0000256" key="1">
    <source>
        <dbReference type="ARBA" id="ARBA00009902"/>
    </source>
</evidence>
<feature type="domain" description="Glycosyl hydrolase family 32 N-terminal" evidence="6">
    <location>
        <begin position="141"/>
        <end position="432"/>
    </location>
</feature>
<evidence type="ECO:0000259" key="7">
    <source>
        <dbReference type="Pfam" id="PF08244"/>
    </source>
</evidence>
<gene>
    <name evidence="9" type="ORF">SAMN02745202_02211</name>
</gene>
<dbReference type="PANTHER" id="PTHR42800:SF1">
    <property type="entry name" value="EXOINULINASE INUD (AFU_ORTHOLOGUE AFUA_5G00480)"/>
    <property type="match status" value="1"/>
</dbReference>
<dbReference type="CDD" id="cd18622">
    <property type="entry name" value="GH32_Inu-like"/>
    <property type="match status" value="1"/>
</dbReference>
<keyword evidence="2 4" id="KW-0378">Hydrolase</keyword>
<organism evidence="9 10">
    <name type="scientific">Segatella oulorum</name>
    <dbReference type="NCBI Taxonomy" id="28136"/>
    <lineage>
        <taxon>Bacteria</taxon>
        <taxon>Pseudomonadati</taxon>
        <taxon>Bacteroidota</taxon>
        <taxon>Bacteroidia</taxon>
        <taxon>Bacteroidales</taxon>
        <taxon>Prevotellaceae</taxon>
        <taxon>Segatella</taxon>
    </lineage>
</organism>
<evidence type="ECO:0000256" key="3">
    <source>
        <dbReference type="ARBA" id="ARBA00023295"/>
    </source>
</evidence>
<dbReference type="GO" id="GO:0004575">
    <property type="term" value="F:sucrose alpha-glucosidase activity"/>
    <property type="evidence" value="ECO:0007669"/>
    <property type="project" value="TreeGrafter"/>
</dbReference>
<feature type="domain" description="Glycosyl hydrolase family 32 C-terminal" evidence="7">
    <location>
        <begin position="454"/>
        <end position="564"/>
    </location>
</feature>
<comment type="similarity">
    <text evidence="1 4">Belongs to the glycosyl hydrolase 32 family.</text>
</comment>
<evidence type="ECO:0000259" key="6">
    <source>
        <dbReference type="Pfam" id="PF00251"/>
    </source>
</evidence>
<dbReference type="Pfam" id="PF16352">
    <property type="entry name" value="DUF4980"/>
    <property type="match status" value="1"/>
</dbReference>
<dbReference type="InterPro" id="IPR013148">
    <property type="entry name" value="Glyco_hydro_32_N"/>
</dbReference>
<dbReference type="Pfam" id="PF00251">
    <property type="entry name" value="Glyco_hydro_32N"/>
    <property type="match status" value="1"/>
</dbReference>
<dbReference type="eggNOG" id="COG1621">
    <property type="taxonomic scope" value="Bacteria"/>
</dbReference>
<sequence>MKNIHKLVMAAFCAASSLAVQAQAPGTLNILGDNHVIYRLQSKHKFLILPIEEKEENAHLRVIRDNQVVKELNCRLAIDNVDYSVPLELDTHQDSDVLLDITFQSNRRSTGAVKDFVAWKMLKTSNYFDTSNREKYRPVYHHTPLWGWMNDPNGMFYKDGVWHLYFQRNPYGSYWENMTWGHSTSKDLAHWTFEGDAITPDALGTIFSGSSVVDKENTAGFGNHAIVSLYTSAGTNQTQSLAYSTDNGKTFTKYNNNPVITANVPDFRDPHVFWNEDIKAWNLILAAGQEMNIYSSKNLKNWVLESKFGHEYGNHGGVWECPDLMKLPVSGTHETKWLLICNINPGGPFGGSATQYFIGDFDGHKFTCESKPEVTKWMDYGKDHYATVSFDNAPDGRHVVMAWMSNWQYANEVPTMQYRSANSVPRDLGLFTFGDETYVSVTPSKELLALRSAKVGKPTEACEIVMDIRSQSKPTVITLSNDKNERVVMTYNPKNRTFSMDRTLSGMTDFSNMFKTVSIAPTYGTITQLRLFIDKCSIEAFDAAGKMAMTNLVFPTQPYNNLVVKGGAKTTIYALK</sequence>
<dbReference type="Gene3D" id="2.115.10.20">
    <property type="entry name" value="Glycosyl hydrolase domain, family 43"/>
    <property type="match status" value="1"/>
</dbReference>
<proteinExistence type="inferred from homology"/>
<evidence type="ECO:0000256" key="2">
    <source>
        <dbReference type="ARBA" id="ARBA00022801"/>
    </source>
</evidence>
<feature type="chain" id="PRO_5010533736" evidence="5">
    <location>
        <begin position="23"/>
        <end position="576"/>
    </location>
</feature>
<evidence type="ECO:0000313" key="9">
    <source>
        <dbReference type="EMBL" id="SKA13899.1"/>
    </source>
</evidence>
<protein>
    <submittedName>
        <fullName evidence="9">Fructan beta-fructosidase</fullName>
    </submittedName>
</protein>
<dbReference type="PANTHER" id="PTHR42800">
    <property type="entry name" value="EXOINULINASE INUD (AFU_ORTHOLOGUE AFUA_5G00480)"/>
    <property type="match status" value="1"/>
</dbReference>
<feature type="domain" description="DUF4980" evidence="8">
    <location>
        <begin position="32"/>
        <end position="140"/>
    </location>
</feature>
<dbReference type="InterPro" id="IPR013189">
    <property type="entry name" value="Glyco_hydro_32_C"/>
</dbReference>
<dbReference type="AlphaFoldDB" id="A0A1T4RDB8"/>
<dbReference type="GO" id="GO:0005737">
    <property type="term" value="C:cytoplasm"/>
    <property type="evidence" value="ECO:0007669"/>
    <property type="project" value="TreeGrafter"/>
</dbReference>
<feature type="signal peptide" evidence="5">
    <location>
        <begin position="1"/>
        <end position="22"/>
    </location>
</feature>